<dbReference type="Pfam" id="PF07876">
    <property type="entry name" value="Dabb"/>
    <property type="match status" value="1"/>
</dbReference>
<evidence type="ECO:0000313" key="2">
    <source>
        <dbReference type="EMBL" id="AZS37963.1"/>
    </source>
</evidence>
<dbReference type="SUPFAM" id="SSF54909">
    <property type="entry name" value="Dimeric alpha+beta barrel"/>
    <property type="match status" value="1"/>
</dbReference>
<dbReference type="InterPro" id="IPR013097">
    <property type="entry name" value="Dabb"/>
</dbReference>
<proteinExistence type="predicted"/>
<dbReference type="OrthoDB" id="6637496at2"/>
<accession>A0A3Q9IZV2</accession>
<dbReference type="Gene3D" id="3.30.70.100">
    <property type="match status" value="1"/>
</dbReference>
<feature type="domain" description="Stress-response A/B barrel" evidence="1">
    <location>
        <begin position="3"/>
        <end position="98"/>
    </location>
</feature>
<protein>
    <recommendedName>
        <fullName evidence="1">Stress-response A/B barrel domain-containing protein</fullName>
    </recommendedName>
</protein>
<keyword evidence="3" id="KW-1185">Reference proteome</keyword>
<dbReference type="PANTHER" id="PTHR37832:SF1">
    <property type="entry name" value="STRESS-RESPONSE A_B BARREL DOMAIN-CONTAINING PROTEIN"/>
    <property type="match status" value="1"/>
</dbReference>
<dbReference type="RefSeq" id="WP_127096453.1">
    <property type="nucleotide sequence ID" value="NZ_CP031423.1"/>
</dbReference>
<reference evidence="2 3" key="1">
    <citation type="submission" date="2018-08" db="EMBL/GenBank/DDBJ databases">
        <title>Microbacterium lemovicicum sp. nov., a bacterium isolated from a natural uranium-rich soil.</title>
        <authorList>
            <person name="ORTET P."/>
        </authorList>
    </citation>
    <scope>NUCLEOTIDE SEQUENCE [LARGE SCALE GENOMIC DNA]</scope>
    <source>
        <strain evidence="2 3">Viu22</strain>
    </source>
</reference>
<name>A0A3Q9IZV2_9MICO</name>
<dbReference type="PROSITE" id="PS51502">
    <property type="entry name" value="S_R_A_B_BARREL"/>
    <property type="match status" value="1"/>
</dbReference>
<dbReference type="Proteomes" id="UP000276888">
    <property type="component" value="Chromosome"/>
</dbReference>
<gene>
    <name evidence="2" type="ORF">CVS47_02613</name>
</gene>
<dbReference type="PANTHER" id="PTHR37832">
    <property type="entry name" value="BLL2683 PROTEIN"/>
    <property type="match status" value="1"/>
</dbReference>
<dbReference type="EMBL" id="CP031423">
    <property type="protein sequence ID" value="AZS37963.1"/>
    <property type="molecule type" value="Genomic_DNA"/>
</dbReference>
<evidence type="ECO:0000259" key="1">
    <source>
        <dbReference type="PROSITE" id="PS51502"/>
    </source>
</evidence>
<dbReference type="InterPro" id="IPR011008">
    <property type="entry name" value="Dimeric_a/b-barrel"/>
</dbReference>
<dbReference type="KEGG" id="mlv:CVS47_02613"/>
<dbReference type="AlphaFoldDB" id="A0A3Q9IZV2"/>
<organism evidence="2 3">
    <name type="scientific">Microbacterium lemovicicum</name>
    <dbReference type="NCBI Taxonomy" id="1072463"/>
    <lineage>
        <taxon>Bacteria</taxon>
        <taxon>Bacillati</taxon>
        <taxon>Actinomycetota</taxon>
        <taxon>Actinomycetes</taxon>
        <taxon>Micrococcales</taxon>
        <taxon>Microbacteriaceae</taxon>
        <taxon>Microbacterium</taxon>
    </lineage>
</organism>
<evidence type="ECO:0000313" key="3">
    <source>
        <dbReference type="Proteomes" id="UP000276888"/>
    </source>
</evidence>
<dbReference type="SMART" id="SM00886">
    <property type="entry name" value="Dabb"/>
    <property type="match status" value="1"/>
</dbReference>
<sequence length="100" mass="11211">MSLRHIVLWRLDADDADTRALHAEELRTRLEGLQDVIPEIDSIQVGPNVAFPGANWDVALVSEFADAEALERYIVHPAHQEVVEFVRSVTKDRAAIDVPL</sequence>